<name>A0A553JQW8_SHEHA</name>
<evidence type="ECO:0000256" key="1">
    <source>
        <dbReference type="ARBA" id="ARBA00023015"/>
    </source>
</evidence>
<dbReference type="PANTHER" id="PTHR43280">
    <property type="entry name" value="ARAC-FAMILY TRANSCRIPTIONAL REGULATOR"/>
    <property type="match status" value="1"/>
</dbReference>
<comment type="caution">
    <text evidence="6">The sequence shown here is derived from an EMBL/GenBank/DDBJ whole genome shotgun (WGS) entry which is preliminary data.</text>
</comment>
<dbReference type="PANTHER" id="PTHR43280:SF29">
    <property type="entry name" value="ARAC-FAMILY TRANSCRIPTIONAL REGULATOR"/>
    <property type="match status" value="1"/>
</dbReference>
<dbReference type="OrthoDB" id="9814125at2"/>
<evidence type="ECO:0000256" key="2">
    <source>
        <dbReference type="ARBA" id="ARBA00023125"/>
    </source>
</evidence>
<dbReference type="Proteomes" id="UP000318126">
    <property type="component" value="Unassembled WGS sequence"/>
</dbReference>
<evidence type="ECO:0000313" key="6">
    <source>
        <dbReference type="EMBL" id="TRY14855.1"/>
    </source>
</evidence>
<protein>
    <submittedName>
        <fullName evidence="6">Helix-turn-helix transcriptional regulator</fullName>
    </submittedName>
</protein>
<keyword evidence="7" id="KW-1185">Reference proteome</keyword>
<evidence type="ECO:0000313" key="7">
    <source>
        <dbReference type="Proteomes" id="UP000318126"/>
    </source>
</evidence>
<dbReference type="GO" id="GO:0003700">
    <property type="term" value="F:DNA-binding transcription factor activity"/>
    <property type="evidence" value="ECO:0007669"/>
    <property type="project" value="InterPro"/>
</dbReference>
<dbReference type="Pfam" id="PF12833">
    <property type="entry name" value="HTH_18"/>
    <property type="match status" value="1"/>
</dbReference>
<feature type="transmembrane region" description="Helical" evidence="4">
    <location>
        <begin position="188"/>
        <end position="208"/>
    </location>
</feature>
<feature type="domain" description="HTH araC/xylS-type" evidence="5">
    <location>
        <begin position="298"/>
        <end position="403"/>
    </location>
</feature>
<dbReference type="GO" id="GO:0043565">
    <property type="term" value="F:sequence-specific DNA binding"/>
    <property type="evidence" value="ECO:0007669"/>
    <property type="project" value="InterPro"/>
</dbReference>
<dbReference type="InterPro" id="IPR018060">
    <property type="entry name" value="HTH_AraC"/>
</dbReference>
<feature type="transmembrane region" description="Helical" evidence="4">
    <location>
        <begin position="6"/>
        <end position="25"/>
    </location>
</feature>
<feature type="transmembrane region" description="Helical" evidence="4">
    <location>
        <begin position="102"/>
        <end position="120"/>
    </location>
</feature>
<evidence type="ECO:0000256" key="3">
    <source>
        <dbReference type="ARBA" id="ARBA00023163"/>
    </source>
</evidence>
<keyword evidence="4" id="KW-1133">Transmembrane helix</keyword>
<dbReference type="Gene3D" id="1.10.10.60">
    <property type="entry name" value="Homeodomain-like"/>
    <property type="match status" value="2"/>
</dbReference>
<feature type="transmembrane region" description="Helical" evidence="4">
    <location>
        <begin position="140"/>
        <end position="161"/>
    </location>
</feature>
<dbReference type="SUPFAM" id="SSF46689">
    <property type="entry name" value="Homeodomain-like"/>
    <property type="match status" value="1"/>
</dbReference>
<evidence type="ECO:0000256" key="4">
    <source>
        <dbReference type="SAM" id="Phobius"/>
    </source>
</evidence>
<gene>
    <name evidence="6" type="ORF">FN961_07635</name>
</gene>
<dbReference type="InterPro" id="IPR009057">
    <property type="entry name" value="Homeodomain-like_sf"/>
</dbReference>
<dbReference type="InterPro" id="IPR018062">
    <property type="entry name" value="HTH_AraC-typ_CS"/>
</dbReference>
<feature type="transmembrane region" description="Helical" evidence="4">
    <location>
        <begin position="32"/>
        <end position="49"/>
    </location>
</feature>
<evidence type="ECO:0000259" key="5">
    <source>
        <dbReference type="PROSITE" id="PS01124"/>
    </source>
</evidence>
<proteinExistence type="predicted"/>
<dbReference type="InterPro" id="IPR020449">
    <property type="entry name" value="Tscrpt_reg_AraC-type_HTH"/>
</dbReference>
<keyword evidence="3" id="KW-0804">Transcription</keyword>
<keyword evidence="4" id="KW-0472">Membrane</keyword>
<dbReference type="PROSITE" id="PS00041">
    <property type="entry name" value="HTH_ARAC_FAMILY_1"/>
    <property type="match status" value="1"/>
</dbReference>
<dbReference type="PROSITE" id="PS01124">
    <property type="entry name" value="HTH_ARAC_FAMILY_2"/>
    <property type="match status" value="1"/>
</dbReference>
<dbReference type="PRINTS" id="PR00032">
    <property type="entry name" value="HTHARAC"/>
</dbReference>
<dbReference type="SMART" id="SM00342">
    <property type="entry name" value="HTH_ARAC"/>
    <property type="match status" value="1"/>
</dbReference>
<keyword evidence="1" id="KW-0805">Transcription regulation</keyword>
<keyword evidence="4" id="KW-0812">Transmembrane</keyword>
<dbReference type="EMBL" id="VKGK01000007">
    <property type="protein sequence ID" value="TRY14855.1"/>
    <property type="molecule type" value="Genomic_DNA"/>
</dbReference>
<keyword evidence="2" id="KW-0238">DNA-binding</keyword>
<dbReference type="RefSeq" id="WP_143563962.1">
    <property type="nucleotide sequence ID" value="NZ_BMPL01000020.1"/>
</dbReference>
<dbReference type="AlphaFoldDB" id="A0A553JQW8"/>
<sequence>MTDPIVMTLSMIMVGQILLSVPVLLTRAKKSVICLPLALFLFANGALAMEPVVSTYFPNWYQLYSALAFPALFVLAPSLWFYVEGITAEKPWQLNSTQARHFVLLWPAILISVVMMFLPKDMHTAIFIDDADLSDPLTCTLMVSILIIILLWLGQCVYTIYRIIHRLVAYRQQLKNVFSNNDDKELNWINWLMFVAISAWLFSLATLFSSSLFDNLLFNLRTESLLLLLLIWSLAHFGLQQKPVLTEYNEKNNLNSTLNNESVSETVLDIESNDNQSGTTPESPKKYQRSALSVEQATRIAGKINNVMENDKLYLDSSLSLQKLANHVAISPNYISQTLNETLSANFFDFVNQWRIEAAKPKIIANKNTVLDIALEVGFNARSSFYKAFKQETGQTPSEYRKQLEKTER</sequence>
<organism evidence="6 7">
    <name type="scientific">Shewanella hanedai</name>
    <name type="common">Alteromonas hanedai</name>
    <dbReference type="NCBI Taxonomy" id="25"/>
    <lineage>
        <taxon>Bacteria</taxon>
        <taxon>Pseudomonadati</taxon>
        <taxon>Pseudomonadota</taxon>
        <taxon>Gammaproteobacteria</taxon>
        <taxon>Alteromonadales</taxon>
        <taxon>Shewanellaceae</taxon>
        <taxon>Shewanella</taxon>
    </lineage>
</organism>
<feature type="transmembrane region" description="Helical" evidence="4">
    <location>
        <begin position="61"/>
        <end position="82"/>
    </location>
</feature>
<reference evidence="7" key="1">
    <citation type="submission" date="2019-07" db="EMBL/GenBank/DDBJ databases">
        <title>Shewanella sp. YLB-08 draft genomic sequence.</title>
        <authorList>
            <person name="Yu L."/>
        </authorList>
    </citation>
    <scope>NUCLEOTIDE SEQUENCE [LARGE SCALE GENOMIC DNA]</scope>
    <source>
        <strain evidence="7">JCM 20706</strain>
    </source>
</reference>
<accession>A0A553JQW8</accession>